<dbReference type="InterPro" id="IPR033887">
    <property type="entry name" value="PTS_IIA_man"/>
</dbReference>
<dbReference type="PROSITE" id="PS51096">
    <property type="entry name" value="PTS_EIIA_TYPE_4"/>
    <property type="match status" value="1"/>
</dbReference>
<dbReference type="CDD" id="cd00006">
    <property type="entry name" value="PTS_IIA_man"/>
    <property type="match status" value="1"/>
</dbReference>
<dbReference type="InterPro" id="IPR051471">
    <property type="entry name" value="Bacterial_PTS_sugar_comp"/>
</dbReference>
<keyword evidence="5" id="KW-0808">Transferase</keyword>
<evidence type="ECO:0000256" key="6">
    <source>
        <dbReference type="ARBA" id="ARBA00022683"/>
    </source>
</evidence>
<dbReference type="InterPro" id="IPR004701">
    <property type="entry name" value="PTS_EIIA_man-typ"/>
</dbReference>
<evidence type="ECO:0000313" key="10">
    <source>
        <dbReference type="Proteomes" id="UP000051984"/>
    </source>
</evidence>
<dbReference type="InterPro" id="IPR036662">
    <property type="entry name" value="PTS_EIIA_man-typ_sf"/>
</dbReference>
<dbReference type="GO" id="GO:0009401">
    <property type="term" value="P:phosphoenolpyruvate-dependent sugar phosphotransferase system"/>
    <property type="evidence" value="ECO:0007669"/>
    <property type="project" value="UniProtKB-KW"/>
</dbReference>
<evidence type="ECO:0000259" key="8">
    <source>
        <dbReference type="PROSITE" id="PS51096"/>
    </source>
</evidence>
<evidence type="ECO:0000256" key="1">
    <source>
        <dbReference type="ARBA" id="ARBA00004496"/>
    </source>
</evidence>
<accession>A0A0R1EZT3</accession>
<comment type="subcellular location">
    <subcellularLocation>
        <location evidence="1">Cytoplasm</location>
    </subcellularLocation>
</comment>
<keyword evidence="4" id="KW-0762">Sugar transport</keyword>
<dbReference type="eggNOG" id="COG2893">
    <property type="taxonomic scope" value="Bacteria"/>
</dbReference>
<keyword evidence="2" id="KW-0813">Transport</keyword>
<comment type="caution">
    <text evidence="9">The sequence shown here is derived from an EMBL/GenBank/DDBJ whole genome shotgun (WGS) entry which is preliminary data.</text>
</comment>
<sequence length="133" mass="14372">MLKEFYEMSKLVLISHGQLCEELKKSAEMIMGPQDDIATVALLPNEGPEDFQAKFKAAIEGADDVTVLADLKGGTPNNVAARVLAEGGNFDLYAGMNLPMVISYLNAQMLDMKPDLLGDGKAGVVYINDIVKH</sequence>
<dbReference type="PANTHER" id="PTHR33799">
    <property type="entry name" value="PTS PERMEASE-RELATED-RELATED"/>
    <property type="match status" value="1"/>
</dbReference>
<reference evidence="9 10" key="1">
    <citation type="journal article" date="2015" name="Genome Announc.">
        <title>Expanding the biotechnology potential of lactobacilli through comparative genomics of 213 strains and associated genera.</title>
        <authorList>
            <person name="Sun Z."/>
            <person name="Harris H.M."/>
            <person name="McCann A."/>
            <person name="Guo C."/>
            <person name="Argimon S."/>
            <person name="Zhang W."/>
            <person name="Yang X."/>
            <person name="Jeffery I.B."/>
            <person name="Cooney J.C."/>
            <person name="Kagawa T.F."/>
            <person name="Liu W."/>
            <person name="Song Y."/>
            <person name="Salvetti E."/>
            <person name="Wrobel A."/>
            <person name="Rasinkangas P."/>
            <person name="Parkhill J."/>
            <person name="Rea M.C."/>
            <person name="O'Sullivan O."/>
            <person name="Ritari J."/>
            <person name="Douillard F.P."/>
            <person name="Paul Ross R."/>
            <person name="Yang R."/>
            <person name="Briner A.E."/>
            <person name="Felis G.E."/>
            <person name="de Vos W.M."/>
            <person name="Barrangou R."/>
            <person name="Klaenhammer T.R."/>
            <person name="Caufield P.W."/>
            <person name="Cui Y."/>
            <person name="Zhang H."/>
            <person name="O'Toole P.W."/>
        </authorList>
    </citation>
    <scope>NUCLEOTIDE SEQUENCE [LARGE SCALE GENOMIC DNA]</scope>
    <source>
        <strain evidence="9 10">DSM 20178</strain>
    </source>
</reference>
<evidence type="ECO:0000313" key="9">
    <source>
        <dbReference type="EMBL" id="KRK12418.1"/>
    </source>
</evidence>
<gene>
    <name evidence="9" type="ORF">FD51_GL002765</name>
</gene>
<dbReference type="GO" id="GO:0005737">
    <property type="term" value="C:cytoplasm"/>
    <property type="evidence" value="ECO:0007669"/>
    <property type="project" value="UniProtKB-SubCell"/>
</dbReference>
<dbReference type="AlphaFoldDB" id="A0A0R1EZT3"/>
<name>A0A0R1EZT3_LACZE</name>
<organism evidence="9 10">
    <name type="scientific">Lacticaseibacillus zeae DSM 20178 = KCTC 3804</name>
    <dbReference type="NCBI Taxonomy" id="1423816"/>
    <lineage>
        <taxon>Bacteria</taxon>
        <taxon>Bacillati</taxon>
        <taxon>Bacillota</taxon>
        <taxon>Bacilli</taxon>
        <taxon>Lactobacillales</taxon>
        <taxon>Lactobacillaceae</taxon>
        <taxon>Lacticaseibacillus</taxon>
    </lineage>
</organism>
<keyword evidence="7" id="KW-0418">Kinase</keyword>
<proteinExistence type="predicted"/>
<dbReference type="SUPFAM" id="SSF53062">
    <property type="entry name" value="PTS system fructose IIA component-like"/>
    <property type="match status" value="1"/>
</dbReference>
<evidence type="ECO:0000256" key="5">
    <source>
        <dbReference type="ARBA" id="ARBA00022679"/>
    </source>
</evidence>
<protein>
    <submittedName>
        <fullName evidence="9">PTS system mannose-specific transporter subunit IIA</fullName>
    </submittedName>
</protein>
<dbReference type="GO" id="GO:0016301">
    <property type="term" value="F:kinase activity"/>
    <property type="evidence" value="ECO:0007669"/>
    <property type="project" value="UniProtKB-KW"/>
</dbReference>
<keyword evidence="6" id="KW-0598">Phosphotransferase system</keyword>
<dbReference type="Proteomes" id="UP000051984">
    <property type="component" value="Unassembled WGS sequence"/>
</dbReference>
<keyword evidence="3" id="KW-0963">Cytoplasm</keyword>
<dbReference type="PATRIC" id="fig|1423816.3.peg.2877"/>
<evidence type="ECO:0000256" key="7">
    <source>
        <dbReference type="ARBA" id="ARBA00022777"/>
    </source>
</evidence>
<dbReference type="EMBL" id="AZCT01000007">
    <property type="protein sequence ID" value="KRK12418.1"/>
    <property type="molecule type" value="Genomic_DNA"/>
</dbReference>
<dbReference type="GO" id="GO:0016020">
    <property type="term" value="C:membrane"/>
    <property type="evidence" value="ECO:0007669"/>
    <property type="project" value="InterPro"/>
</dbReference>
<evidence type="ECO:0000256" key="2">
    <source>
        <dbReference type="ARBA" id="ARBA00022448"/>
    </source>
</evidence>
<dbReference type="Gene3D" id="3.40.50.510">
    <property type="entry name" value="Phosphotransferase system, mannose-type IIA component"/>
    <property type="match status" value="1"/>
</dbReference>
<dbReference type="PANTHER" id="PTHR33799:SF1">
    <property type="entry name" value="PTS SYSTEM MANNOSE-SPECIFIC EIIAB COMPONENT-RELATED"/>
    <property type="match status" value="1"/>
</dbReference>
<feature type="domain" description="PTS EIIA type-4" evidence="8">
    <location>
        <begin position="8"/>
        <end position="124"/>
    </location>
</feature>
<evidence type="ECO:0000256" key="3">
    <source>
        <dbReference type="ARBA" id="ARBA00022490"/>
    </source>
</evidence>
<evidence type="ECO:0000256" key="4">
    <source>
        <dbReference type="ARBA" id="ARBA00022597"/>
    </source>
</evidence>
<dbReference type="Pfam" id="PF03610">
    <property type="entry name" value="EIIA-man"/>
    <property type="match status" value="1"/>
</dbReference>